<dbReference type="PRINTS" id="PR00085">
    <property type="entry name" value="THFDHDRGNASE"/>
</dbReference>
<evidence type="ECO:0000256" key="7">
    <source>
        <dbReference type="ARBA" id="ARBA00022857"/>
    </source>
</evidence>
<name>S0DEM4_9ZZZZ</name>
<evidence type="ECO:0000256" key="6">
    <source>
        <dbReference type="ARBA" id="ARBA00022801"/>
    </source>
</evidence>
<dbReference type="GO" id="GO:0009086">
    <property type="term" value="P:methionine biosynthetic process"/>
    <property type="evidence" value="ECO:0007669"/>
    <property type="project" value="UniProtKB-KW"/>
</dbReference>
<keyword evidence="9" id="KW-0368">Histidine biosynthesis</keyword>
<dbReference type="InterPro" id="IPR036291">
    <property type="entry name" value="NAD(P)-bd_dom_sf"/>
</dbReference>
<dbReference type="CDD" id="cd01080">
    <property type="entry name" value="NAD_bind_m-THF_DH_Cyclohyd"/>
    <property type="match status" value="1"/>
</dbReference>
<sequence length="341" mass="35586">MEGQAAARQWPLLSTAPLPDGLLPNDPLLHGLLLINPLPDGSLITGALLLDDLPSLMTAQLIDGIALSKQLRTDVARRAAALTARGHQPGLAVVLVGANPASEVYVRNKIKACEENGFHSVYDRHPADLSEADLLARVDALNRDPKVHGILVQLPLPPQIDAHKVIESIAPEKDVDGFHVANAGALMTGQPLFRPCTPYGIMKMFEAYDVPLAGANAVVIGRSNIVGKPMAMLLVNAGATVTICNSKTRDMGAITRTADIVVAATGQLNLLTADMVKPGATVIDVGMNRNEAGKLCGDVDFAAVKEVAGLITPVPGGVGPMTITMLLVNTIEAAERAAGAA</sequence>
<proteinExistence type="inferred from homology"/>
<evidence type="ECO:0000259" key="13">
    <source>
        <dbReference type="Pfam" id="PF02882"/>
    </source>
</evidence>
<reference evidence="14" key="1">
    <citation type="submission" date="2012-10" db="EMBL/GenBank/DDBJ databases">
        <authorList>
            <person name="Sandrine L."/>
        </authorList>
    </citation>
    <scope>NUCLEOTIDE SEQUENCE</scope>
</reference>
<comment type="subunit">
    <text evidence="2">Homodimer.</text>
</comment>
<comment type="pathway">
    <text evidence="1">One-carbon metabolism; tetrahydrofolate interconversion.</text>
</comment>
<dbReference type="NCBIfam" id="NF010786">
    <property type="entry name" value="PRK14189.1"/>
    <property type="match status" value="1"/>
</dbReference>
<evidence type="ECO:0000259" key="12">
    <source>
        <dbReference type="Pfam" id="PF00763"/>
    </source>
</evidence>
<accession>S0DEM4</accession>
<dbReference type="NCBIfam" id="NF010783">
    <property type="entry name" value="PRK14186.1"/>
    <property type="match status" value="1"/>
</dbReference>
<reference evidence="14" key="2">
    <citation type="journal article" date="2013" name="Biotechnol. Biofuels">
        <title>Mining for hemicellulases in the fungus-growing termite Pseudacanthotermes militaris using functional metagenomics.</title>
        <authorList>
            <person name="Bastien G."/>
            <person name="Arnal G."/>
            <person name="Bozonnet S."/>
            <person name="Laguerre S."/>
            <person name="Ferreira F."/>
            <person name="Faure R."/>
            <person name="Henrissat B."/>
            <person name="Lefevre F."/>
            <person name="Robe P."/>
            <person name="Bouchez O."/>
            <person name="Noirot C."/>
            <person name="Dumon C."/>
            <person name="O'Donohue M."/>
        </authorList>
    </citation>
    <scope>NUCLEOTIDE SEQUENCE</scope>
</reference>
<evidence type="ECO:0000256" key="5">
    <source>
        <dbReference type="ARBA" id="ARBA00022755"/>
    </source>
</evidence>
<dbReference type="Gene3D" id="3.40.50.720">
    <property type="entry name" value="NAD(P)-binding Rossmann-like Domain"/>
    <property type="match status" value="1"/>
</dbReference>
<dbReference type="PANTHER" id="PTHR48099">
    <property type="entry name" value="C-1-TETRAHYDROFOLATE SYNTHASE, CYTOPLASMIC-RELATED"/>
    <property type="match status" value="1"/>
</dbReference>
<dbReference type="InterPro" id="IPR000672">
    <property type="entry name" value="THF_DH/CycHdrlase"/>
</dbReference>
<dbReference type="PANTHER" id="PTHR48099:SF5">
    <property type="entry name" value="C-1-TETRAHYDROFOLATE SYNTHASE, CYTOPLASMIC"/>
    <property type="match status" value="1"/>
</dbReference>
<evidence type="ECO:0000256" key="9">
    <source>
        <dbReference type="ARBA" id="ARBA00023102"/>
    </source>
</evidence>
<evidence type="ECO:0000256" key="4">
    <source>
        <dbReference type="ARBA" id="ARBA00022605"/>
    </source>
</evidence>
<dbReference type="EMBL" id="HF548294">
    <property type="protein sequence ID" value="CCO21364.1"/>
    <property type="molecule type" value="Genomic_DNA"/>
</dbReference>
<keyword evidence="10" id="KW-0486">Methionine biosynthesis</keyword>
<dbReference type="AlphaFoldDB" id="S0DEM4"/>
<dbReference type="InterPro" id="IPR046346">
    <property type="entry name" value="Aminoacid_DH-like_N_sf"/>
</dbReference>
<keyword evidence="3" id="KW-0554">One-carbon metabolism</keyword>
<evidence type="ECO:0000256" key="2">
    <source>
        <dbReference type="ARBA" id="ARBA00011738"/>
    </source>
</evidence>
<evidence type="ECO:0000256" key="3">
    <source>
        <dbReference type="ARBA" id="ARBA00022563"/>
    </source>
</evidence>
<dbReference type="InterPro" id="IPR020631">
    <property type="entry name" value="THF_DH/CycHdrlase_NAD-bd_dom"/>
</dbReference>
<dbReference type="FunFam" id="3.40.50.720:FF:000094">
    <property type="entry name" value="Bifunctional protein FolD"/>
    <property type="match status" value="1"/>
</dbReference>
<dbReference type="PROSITE" id="PS00766">
    <property type="entry name" value="THF_DHG_CYH_1"/>
    <property type="match status" value="1"/>
</dbReference>
<feature type="domain" description="Tetrahydrofolate dehydrogenase/cyclohydrolase catalytic" evidence="12">
    <location>
        <begin position="62"/>
        <end position="176"/>
    </location>
</feature>
<evidence type="ECO:0000313" key="14">
    <source>
        <dbReference type="EMBL" id="CCO21364.1"/>
    </source>
</evidence>
<keyword evidence="4" id="KW-0028">Amino-acid biosynthesis</keyword>
<feature type="domain" description="Tetrahydrofolate dehydrogenase/cyclohydrolase NAD(P)-binding" evidence="13">
    <location>
        <begin position="195"/>
        <end position="337"/>
    </location>
</feature>
<organism evidence="14">
    <name type="scientific">termite gut metagenome</name>
    <dbReference type="NCBI Taxonomy" id="433724"/>
    <lineage>
        <taxon>unclassified sequences</taxon>
        <taxon>metagenomes</taxon>
        <taxon>organismal metagenomes</taxon>
    </lineage>
</organism>
<dbReference type="SUPFAM" id="SSF51735">
    <property type="entry name" value="NAD(P)-binding Rossmann-fold domains"/>
    <property type="match status" value="1"/>
</dbReference>
<dbReference type="HAMAP" id="MF_01576">
    <property type="entry name" value="THF_DHG_CYH"/>
    <property type="match status" value="1"/>
</dbReference>
<dbReference type="SUPFAM" id="SSF53223">
    <property type="entry name" value="Aminoacid dehydrogenase-like, N-terminal domain"/>
    <property type="match status" value="1"/>
</dbReference>
<evidence type="ECO:0000256" key="11">
    <source>
        <dbReference type="ARBA" id="ARBA00023268"/>
    </source>
</evidence>
<dbReference type="Pfam" id="PF02882">
    <property type="entry name" value="THF_DHG_CYH_C"/>
    <property type="match status" value="1"/>
</dbReference>
<gene>
    <name evidence="14" type="ORF">BN138_552</name>
</gene>
<keyword evidence="6 14" id="KW-0378">Hydrolase</keyword>
<keyword evidence="11" id="KW-0511">Multifunctional enzyme</keyword>
<dbReference type="NCBIfam" id="NF008058">
    <property type="entry name" value="PRK10792.1"/>
    <property type="match status" value="1"/>
</dbReference>
<keyword evidence="8" id="KW-0560">Oxidoreductase</keyword>
<dbReference type="GO" id="GO:0004477">
    <property type="term" value="F:methenyltetrahydrofolate cyclohydrolase activity"/>
    <property type="evidence" value="ECO:0007669"/>
    <property type="project" value="TreeGrafter"/>
</dbReference>
<dbReference type="GO" id="GO:0004488">
    <property type="term" value="F:methylenetetrahydrofolate dehydrogenase (NADP+) activity"/>
    <property type="evidence" value="ECO:0007669"/>
    <property type="project" value="InterPro"/>
</dbReference>
<evidence type="ECO:0000256" key="8">
    <source>
        <dbReference type="ARBA" id="ARBA00023002"/>
    </source>
</evidence>
<keyword evidence="5" id="KW-0658">Purine biosynthesis</keyword>
<dbReference type="Gene3D" id="3.40.50.10860">
    <property type="entry name" value="Leucine Dehydrogenase, chain A, domain 1"/>
    <property type="match status" value="1"/>
</dbReference>
<evidence type="ECO:0000256" key="1">
    <source>
        <dbReference type="ARBA" id="ARBA00004777"/>
    </source>
</evidence>
<dbReference type="FunFam" id="3.40.50.10860:FF:000005">
    <property type="entry name" value="C-1-tetrahydrofolate synthase, cytoplasmic, putative"/>
    <property type="match status" value="1"/>
</dbReference>
<dbReference type="GO" id="GO:0006164">
    <property type="term" value="P:purine nucleotide biosynthetic process"/>
    <property type="evidence" value="ECO:0007669"/>
    <property type="project" value="UniProtKB-KW"/>
</dbReference>
<keyword evidence="7" id="KW-0521">NADP</keyword>
<dbReference type="GO" id="GO:0005829">
    <property type="term" value="C:cytosol"/>
    <property type="evidence" value="ECO:0007669"/>
    <property type="project" value="TreeGrafter"/>
</dbReference>
<dbReference type="InterPro" id="IPR020630">
    <property type="entry name" value="THF_DH/CycHdrlase_cat_dom"/>
</dbReference>
<dbReference type="PROSITE" id="PS00767">
    <property type="entry name" value="THF_DHG_CYH_2"/>
    <property type="match status" value="1"/>
</dbReference>
<evidence type="ECO:0000256" key="10">
    <source>
        <dbReference type="ARBA" id="ARBA00023167"/>
    </source>
</evidence>
<dbReference type="GO" id="GO:0000105">
    <property type="term" value="P:L-histidine biosynthetic process"/>
    <property type="evidence" value="ECO:0007669"/>
    <property type="project" value="UniProtKB-KW"/>
</dbReference>
<protein>
    <submittedName>
        <fullName evidence="14">Putative tetrahydrofolate dehydrogenase/cyclohydrolase family protein</fullName>
    </submittedName>
</protein>
<dbReference type="InterPro" id="IPR020867">
    <property type="entry name" value="THF_DH/CycHdrlase_CS"/>
</dbReference>
<dbReference type="GO" id="GO:0035999">
    <property type="term" value="P:tetrahydrofolate interconversion"/>
    <property type="evidence" value="ECO:0007669"/>
    <property type="project" value="TreeGrafter"/>
</dbReference>
<dbReference type="Pfam" id="PF00763">
    <property type="entry name" value="THF_DHG_CYH"/>
    <property type="match status" value="1"/>
</dbReference>